<evidence type="ECO:0000256" key="3">
    <source>
        <dbReference type="ARBA" id="ARBA00022692"/>
    </source>
</evidence>
<evidence type="ECO:0000256" key="5">
    <source>
        <dbReference type="ARBA" id="ARBA00023136"/>
    </source>
</evidence>
<protein>
    <submittedName>
        <fullName evidence="9">Major facilitator superfamily domain-containing protein</fullName>
    </submittedName>
</protein>
<dbReference type="RefSeq" id="XP_045954559.1">
    <property type="nucleotide sequence ID" value="XM_046098518.1"/>
</dbReference>
<evidence type="ECO:0000256" key="2">
    <source>
        <dbReference type="ARBA" id="ARBA00008335"/>
    </source>
</evidence>
<feature type="transmembrane region" description="Helical" evidence="7">
    <location>
        <begin position="466"/>
        <end position="483"/>
    </location>
</feature>
<feature type="transmembrane region" description="Helical" evidence="7">
    <location>
        <begin position="86"/>
        <end position="110"/>
    </location>
</feature>
<sequence length="526" mass="56968">MITNEPDRSQAAPETLSETVNDFKILEKEIPEERAASPPNVPIEAVDTKAIDSMSSDSKYIVDWDKPVDKDPENPLNWPDWRKWSIIGLLSFLSFLTPLASSMLAPGVPLVLKEFQTNNDQLATFVVSAFVLGFAVGPLVVAPMSELYGRTKIYHISNCLFVIFTIACAVSNSMGMLIAFRFLAGCAGVTVVTCGSGTIVDLMPPEKRGTAMALWSVGPLLGPVVGPVCAGFLVAAKGWRWVFWVIAIAAGVATVGSFFILRETYGPELLERRAKHLRKETGDPRYHSSLKKQGTASELFFLAIVRPARMLVLAPLVTTICIYIAAIYGISYLLFTTFTFVYEETYGFSSESAGLSFIASGVGTLAGLVYSGTQSDRIIRNKMAKGEPIQPEDRLSLIIVGPAVLCLPAGLIIYGWTAEKQVFWIGPMIGSAIMSMGMMGVFMGAQTYLIDSFPKHAASATAANGVLRSLLGAVLPLFGLQLYDALGLGWGNTLLGLILLVLAPVPVVISKFGHKIRSNPKFMRDF</sequence>
<comment type="subcellular location">
    <subcellularLocation>
        <location evidence="1">Membrane</location>
        <topology evidence="1">Multi-pass membrane protein</topology>
    </subcellularLocation>
</comment>
<feature type="transmembrane region" description="Helical" evidence="7">
    <location>
        <begin position="422"/>
        <end position="445"/>
    </location>
</feature>
<feature type="transmembrane region" description="Helical" evidence="7">
    <location>
        <begin position="153"/>
        <end position="172"/>
    </location>
</feature>
<dbReference type="SUPFAM" id="SSF103473">
    <property type="entry name" value="MFS general substrate transporter"/>
    <property type="match status" value="1"/>
</dbReference>
<dbReference type="Gene3D" id="1.20.1250.20">
    <property type="entry name" value="MFS general substrate transporter like domains"/>
    <property type="match status" value="1"/>
</dbReference>
<dbReference type="Pfam" id="PF07690">
    <property type="entry name" value="MFS_1"/>
    <property type="match status" value="1"/>
</dbReference>
<evidence type="ECO:0000256" key="6">
    <source>
        <dbReference type="SAM" id="MobiDB-lite"/>
    </source>
</evidence>
<dbReference type="OrthoDB" id="5296287at2759"/>
<evidence type="ECO:0000256" key="4">
    <source>
        <dbReference type="ARBA" id="ARBA00022989"/>
    </source>
</evidence>
<keyword evidence="4 7" id="KW-1133">Transmembrane helix</keyword>
<feature type="transmembrane region" description="Helical" evidence="7">
    <location>
        <begin position="241"/>
        <end position="261"/>
    </location>
</feature>
<evidence type="ECO:0000259" key="8">
    <source>
        <dbReference type="PROSITE" id="PS50850"/>
    </source>
</evidence>
<keyword evidence="3 7" id="KW-0812">Transmembrane</keyword>
<feature type="transmembrane region" description="Helical" evidence="7">
    <location>
        <begin position="178"/>
        <end position="200"/>
    </location>
</feature>
<dbReference type="GeneID" id="70127410"/>
<dbReference type="EMBL" id="JAGPXC010000008">
    <property type="protein sequence ID" value="KAH6648047.1"/>
    <property type="molecule type" value="Genomic_DNA"/>
</dbReference>
<feature type="transmembrane region" description="Helical" evidence="7">
    <location>
        <begin position="122"/>
        <end position="141"/>
    </location>
</feature>
<feature type="transmembrane region" description="Helical" evidence="7">
    <location>
        <begin position="489"/>
        <end position="509"/>
    </location>
</feature>
<dbReference type="InterPro" id="IPR020846">
    <property type="entry name" value="MFS_dom"/>
</dbReference>
<comment type="caution">
    <text evidence="9">The sequence shown here is derived from an EMBL/GenBank/DDBJ whole genome shotgun (WGS) entry which is preliminary data.</text>
</comment>
<evidence type="ECO:0000313" key="9">
    <source>
        <dbReference type="EMBL" id="KAH6648047.1"/>
    </source>
</evidence>
<evidence type="ECO:0000313" key="10">
    <source>
        <dbReference type="Proteomes" id="UP000758603"/>
    </source>
</evidence>
<proteinExistence type="inferred from homology"/>
<dbReference type="InterPro" id="IPR036259">
    <property type="entry name" value="MFS_trans_sf"/>
</dbReference>
<accession>A0A9P8ZSK4</accession>
<dbReference type="PANTHER" id="PTHR23502:SF68">
    <property type="entry name" value="MULTIDRUG TRANSPORTER, PUTATIVE (AFU_ORTHOLOGUE AFUA_3G01120)-RELATED"/>
    <property type="match status" value="1"/>
</dbReference>
<feature type="region of interest" description="Disordered" evidence="6">
    <location>
        <begin position="1"/>
        <end position="20"/>
    </location>
</feature>
<dbReference type="GO" id="GO:0022857">
    <property type="term" value="F:transmembrane transporter activity"/>
    <property type="evidence" value="ECO:0007669"/>
    <property type="project" value="InterPro"/>
</dbReference>
<dbReference type="CDD" id="cd17323">
    <property type="entry name" value="MFS_Tpo1_MDR_like"/>
    <property type="match status" value="1"/>
</dbReference>
<name>A0A9P8ZSK4_9PEZI</name>
<feature type="transmembrane region" description="Helical" evidence="7">
    <location>
        <begin position="212"/>
        <end position="235"/>
    </location>
</feature>
<gene>
    <name evidence="9" type="ORF">BKA67DRAFT_523909</name>
</gene>
<comment type="similarity">
    <text evidence="2">Belongs to the major facilitator superfamily.</text>
</comment>
<dbReference type="Proteomes" id="UP000758603">
    <property type="component" value="Unassembled WGS sequence"/>
</dbReference>
<dbReference type="AlphaFoldDB" id="A0A9P8ZSK4"/>
<organism evidence="9 10">
    <name type="scientific">Truncatella angustata</name>
    <dbReference type="NCBI Taxonomy" id="152316"/>
    <lineage>
        <taxon>Eukaryota</taxon>
        <taxon>Fungi</taxon>
        <taxon>Dikarya</taxon>
        <taxon>Ascomycota</taxon>
        <taxon>Pezizomycotina</taxon>
        <taxon>Sordariomycetes</taxon>
        <taxon>Xylariomycetidae</taxon>
        <taxon>Amphisphaeriales</taxon>
        <taxon>Sporocadaceae</taxon>
        <taxon>Truncatella</taxon>
    </lineage>
</organism>
<feature type="transmembrane region" description="Helical" evidence="7">
    <location>
        <begin position="311"/>
        <end position="335"/>
    </location>
</feature>
<feature type="domain" description="Major facilitator superfamily (MFS) profile" evidence="8">
    <location>
        <begin position="86"/>
        <end position="521"/>
    </location>
</feature>
<evidence type="ECO:0000256" key="7">
    <source>
        <dbReference type="SAM" id="Phobius"/>
    </source>
</evidence>
<feature type="transmembrane region" description="Helical" evidence="7">
    <location>
        <begin position="355"/>
        <end position="373"/>
    </location>
</feature>
<dbReference type="PANTHER" id="PTHR23502">
    <property type="entry name" value="MAJOR FACILITATOR SUPERFAMILY"/>
    <property type="match status" value="1"/>
</dbReference>
<dbReference type="FunFam" id="1.20.1250.20:FF:000011">
    <property type="entry name" value="MFS multidrug transporter, putative"/>
    <property type="match status" value="1"/>
</dbReference>
<dbReference type="GO" id="GO:0016020">
    <property type="term" value="C:membrane"/>
    <property type="evidence" value="ECO:0007669"/>
    <property type="project" value="UniProtKB-SubCell"/>
</dbReference>
<feature type="transmembrane region" description="Helical" evidence="7">
    <location>
        <begin position="394"/>
        <end position="416"/>
    </location>
</feature>
<reference evidence="9" key="1">
    <citation type="journal article" date="2021" name="Nat. Commun.">
        <title>Genetic determinants of endophytism in the Arabidopsis root mycobiome.</title>
        <authorList>
            <person name="Mesny F."/>
            <person name="Miyauchi S."/>
            <person name="Thiergart T."/>
            <person name="Pickel B."/>
            <person name="Atanasova L."/>
            <person name="Karlsson M."/>
            <person name="Huettel B."/>
            <person name="Barry K.W."/>
            <person name="Haridas S."/>
            <person name="Chen C."/>
            <person name="Bauer D."/>
            <person name="Andreopoulos W."/>
            <person name="Pangilinan J."/>
            <person name="LaButti K."/>
            <person name="Riley R."/>
            <person name="Lipzen A."/>
            <person name="Clum A."/>
            <person name="Drula E."/>
            <person name="Henrissat B."/>
            <person name="Kohler A."/>
            <person name="Grigoriev I.V."/>
            <person name="Martin F.M."/>
            <person name="Hacquard S."/>
        </authorList>
    </citation>
    <scope>NUCLEOTIDE SEQUENCE</scope>
    <source>
        <strain evidence="9">MPI-SDFR-AT-0073</strain>
    </source>
</reference>
<dbReference type="InterPro" id="IPR011701">
    <property type="entry name" value="MFS"/>
</dbReference>
<evidence type="ECO:0000256" key="1">
    <source>
        <dbReference type="ARBA" id="ARBA00004141"/>
    </source>
</evidence>
<keyword evidence="5 7" id="KW-0472">Membrane</keyword>
<dbReference type="PROSITE" id="PS50850">
    <property type="entry name" value="MFS"/>
    <property type="match status" value="1"/>
</dbReference>
<keyword evidence="10" id="KW-1185">Reference proteome</keyword>